<evidence type="ECO:0000313" key="6">
    <source>
        <dbReference type="Proteomes" id="UP000194664"/>
    </source>
</evidence>
<gene>
    <name evidence="5" type="ORF">BVC71_08690</name>
</gene>
<accession>A0A251WZX6</accession>
<evidence type="ECO:0000313" key="5">
    <source>
        <dbReference type="EMBL" id="OUD09886.1"/>
    </source>
</evidence>
<evidence type="ECO:0000256" key="2">
    <source>
        <dbReference type="ARBA" id="ARBA00022679"/>
    </source>
</evidence>
<comment type="caution">
    <text evidence="5">The sequence shown here is derived from an EMBL/GenBank/DDBJ whole genome shotgun (WGS) entry which is preliminary data.</text>
</comment>
<reference evidence="5 6" key="1">
    <citation type="submission" date="2016-12" db="EMBL/GenBank/DDBJ databases">
        <title>The draft genome sequence of HSLHS2.</title>
        <authorList>
            <person name="Hu D."/>
            <person name="Wang L."/>
            <person name="Shao Z."/>
        </authorList>
    </citation>
    <scope>NUCLEOTIDE SEQUENCE [LARGE SCALE GENOMIC DNA]</scope>
    <source>
        <strain evidence="5">MCCC 1A06712</strain>
    </source>
</reference>
<evidence type="ECO:0000259" key="4">
    <source>
        <dbReference type="Pfam" id="PF04577"/>
    </source>
</evidence>
<dbReference type="GO" id="GO:0016757">
    <property type="term" value="F:glycosyltransferase activity"/>
    <property type="evidence" value="ECO:0007669"/>
    <property type="project" value="UniProtKB-KW"/>
</dbReference>
<keyword evidence="1" id="KW-0328">Glycosyltransferase</keyword>
<name>A0A251WZX6_9RHOB</name>
<protein>
    <recommendedName>
        <fullName evidence="4">Glycosyltransferase 61 catalytic domain-containing protein</fullName>
    </recommendedName>
</protein>
<dbReference type="PANTHER" id="PTHR20961">
    <property type="entry name" value="GLYCOSYLTRANSFERASE"/>
    <property type="match status" value="1"/>
</dbReference>
<proteinExistence type="predicted"/>
<dbReference type="InterPro" id="IPR007657">
    <property type="entry name" value="Glycosyltransferase_61"/>
</dbReference>
<feature type="domain" description="Glycosyltransferase 61 catalytic" evidence="4">
    <location>
        <begin position="183"/>
        <end position="395"/>
    </location>
</feature>
<dbReference type="Proteomes" id="UP000194664">
    <property type="component" value="Unassembled WGS sequence"/>
</dbReference>
<dbReference type="AlphaFoldDB" id="A0A251WZX6"/>
<evidence type="ECO:0000256" key="3">
    <source>
        <dbReference type="ARBA" id="ARBA00023180"/>
    </source>
</evidence>
<keyword evidence="6" id="KW-1185">Reference proteome</keyword>
<dbReference type="Pfam" id="PF04577">
    <property type="entry name" value="Glyco_transf_61"/>
    <property type="match status" value="1"/>
</dbReference>
<keyword evidence="3" id="KW-0325">Glycoprotein</keyword>
<dbReference type="EMBL" id="MSPP01000002">
    <property type="protein sequence ID" value="OUD09886.1"/>
    <property type="molecule type" value="Genomic_DNA"/>
</dbReference>
<organism evidence="5 6">
    <name type="scientific">Marivivens niveibacter</name>
    <dbReference type="NCBI Taxonomy" id="1930667"/>
    <lineage>
        <taxon>Bacteria</taxon>
        <taxon>Pseudomonadati</taxon>
        <taxon>Pseudomonadota</taxon>
        <taxon>Alphaproteobacteria</taxon>
        <taxon>Rhodobacterales</taxon>
        <taxon>Paracoccaceae</taxon>
        <taxon>Marivivens group</taxon>
        <taxon>Marivivens</taxon>
    </lineage>
</organism>
<sequence>MALEISTYSSQNYPVKPVTTINYNLPPQELFFIPGVDTGLSIVRPNEWAWRPAQRARIAGYSVSAYDNHNQAVDITIDQATRSRVFESTIEFNSIPAVAQNLSVVKNCMGINGKWLLSGAGGARIRNRSVWRSSSDAIEVDTQTDAYLSQFQGSDSAMQPLPQFDGDYRALPYVIDARNLHNYYHFLTETLPRLQIPIDIGHNGPIQICYKGEQVSGFPKRLIDALFPEIADRVEFVESPLNIPQAVIDFSWDHYHAVAPDHIVPSISPLIPAGQKWLHNSTARTARRILDLNAFNTLLVKLRERALTAIDGMDVSHLPKRFWVTRDPSSPRARMMKNEEALVTELEKLGFQSILFEDYSPLEQIALMANAEIMASHHGAAFANMLFAGPNTQVIEIGTPQTAMVRWADFFPLAHAAQAQYTTFFADMDWATPEIIPNFDKDGHIAVSVTPNAIKTIVDFIACNVGAYPAKIGRKRLRQNLDVLDKTGKCAAAIGLMEQYDNLIQGDLDLMRMYVRMCTELDLPEKTFKMLSAIWLIDQSKPASLERLIWLCRRTNQLELAPDLVAEHRQRFPNRHDAFRKKIRWFDRLEQA</sequence>
<dbReference type="PANTHER" id="PTHR20961:SF150">
    <property type="entry name" value="GLYCOSYLTRANSFERASE FAMILY 61 PROTEIN"/>
    <property type="match status" value="1"/>
</dbReference>
<keyword evidence="2" id="KW-0808">Transferase</keyword>
<dbReference type="InterPro" id="IPR049625">
    <property type="entry name" value="Glyco_transf_61_cat"/>
</dbReference>
<evidence type="ECO:0000256" key="1">
    <source>
        <dbReference type="ARBA" id="ARBA00022676"/>
    </source>
</evidence>